<dbReference type="PANTHER" id="PTHR23514:SF3">
    <property type="entry name" value="BYPASS OF STOP CODON PROTEIN 6"/>
    <property type="match status" value="1"/>
</dbReference>
<feature type="transmembrane region" description="Helical" evidence="7">
    <location>
        <begin position="216"/>
        <end position="235"/>
    </location>
</feature>
<dbReference type="Gene3D" id="1.20.1250.20">
    <property type="entry name" value="MFS general substrate transporter like domains"/>
    <property type="match status" value="2"/>
</dbReference>
<dbReference type="EMBL" id="BAAAMU010000072">
    <property type="protein sequence ID" value="GAA1664912.1"/>
    <property type="molecule type" value="Genomic_DNA"/>
</dbReference>
<evidence type="ECO:0000256" key="5">
    <source>
        <dbReference type="ARBA" id="ARBA00022989"/>
    </source>
</evidence>
<dbReference type="InterPro" id="IPR036259">
    <property type="entry name" value="MFS_trans_sf"/>
</dbReference>
<feature type="transmembrane region" description="Helical" evidence="7">
    <location>
        <begin position="137"/>
        <end position="159"/>
    </location>
</feature>
<dbReference type="PROSITE" id="PS50850">
    <property type="entry name" value="MFS"/>
    <property type="match status" value="1"/>
</dbReference>
<dbReference type="Proteomes" id="UP001500064">
    <property type="component" value="Unassembled WGS sequence"/>
</dbReference>
<feature type="transmembrane region" description="Helical" evidence="7">
    <location>
        <begin position="15"/>
        <end position="38"/>
    </location>
</feature>
<evidence type="ECO:0000313" key="9">
    <source>
        <dbReference type="EMBL" id="GAA1664912.1"/>
    </source>
</evidence>
<evidence type="ECO:0000256" key="1">
    <source>
        <dbReference type="ARBA" id="ARBA00004651"/>
    </source>
</evidence>
<organism evidence="9 10">
    <name type="scientific">Nonomuraea maheshkhaliensis</name>
    <dbReference type="NCBI Taxonomy" id="419590"/>
    <lineage>
        <taxon>Bacteria</taxon>
        <taxon>Bacillati</taxon>
        <taxon>Actinomycetota</taxon>
        <taxon>Actinomycetes</taxon>
        <taxon>Streptosporangiales</taxon>
        <taxon>Streptosporangiaceae</taxon>
        <taxon>Nonomuraea</taxon>
    </lineage>
</organism>
<evidence type="ECO:0000256" key="2">
    <source>
        <dbReference type="ARBA" id="ARBA00008335"/>
    </source>
</evidence>
<dbReference type="InterPro" id="IPR020846">
    <property type="entry name" value="MFS_dom"/>
</dbReference>
<feature type="transmembrane region" description="Helical" evidence="7">
    <location>
        <begin position="278"/>
        <end position="297"/>
    </location>
</feature>
<dbReference type="InterPro" id="IPR011701">
    <property type="entry name" value="MFS"/>
</dbReference>
<gene>
    <name evidence="9" type="ORF">GCM10009733_073260</name>
</gene>
<keyword evidence="3" id="KW-0813">Transport</keyword>
<reference evidence="9 10" key="1">
    <citation type="journal article" date="2019" name="Int. J. Syst. Evol. Microbiol.">
        <title>The Global Catalogue of Microorganisms (GCM) 10K type strain sequencing project: providing services to taxonomists for standard genome sequencing and annotation.</title>
        <authorList>
            <consortium name="The Broad Institute Genomics Platform"/>
            <consortium name="The Broad Institute Genome Sequencing Center for Infectious Disease"/>
            <person name="Wu L."/>
            <person name="Ma J."/>
        </authorList>
    </citation>
    <scope>NUCLEOTIDE SEQUENCE [LARGE SCALE GENOMIC DNA]</scope>
    <source>
        <strain evidence="9 10">JCM 13929</strain>
    </source>
</reference>
<evidence type="ECO:0000256" key="7">
    <source>
        <dbReference type="SAM" id="Phobius"/>
    </source>
</evidence>
<dbReference type="PANTHER" id="PTHR23514">
    <property type="entry name" value="BYPASS OF STOP CODON PROTEIN 6"/>
    <property type="match status" value="1"/>
</dbReference>
<dbReference type="Pfam" id="PF07690">
    <property type="entry name" value="MFS_1"/>
    <property type="match status" value="1"/>
</dbReference>
<name>A0ABN2G3S6_9ACTN</name>
<proteinExistence type="inferred from homology"/>
<dbReference type="SUPFAM" id="SSF103473">
    <property type="entry name" value="MFS general substrate transporter"/>
    <property type="match status" value="1"/>
</dbReference>
<sequence length="390" mass="39674">MVLPPIRLIRDRPTWLIYLQLGAFATYMYGLSAALPLLRADLRVPATVAGLHGTAMAVGTIVAGLLLPALTRRFGRRATTWIGLAGMNAGLLVIVPADALPLTMLGYGVSGGFSSIMLYTAMAALSDHHGPAGPAAISEANAVGVVVGMAMTFCLSVVAQSTFGWRAALLVTPVVSVLLALFMSRVWPPSPPVPQQPAETSAGTEAVGRPGWGFHLAGLVLFCCVAMEFTFNLWAADLFADRTGISAAAAATGLTAFVGGLAAGRFAGAQLALRLPPVPLFVGALAVAFAGWLLFWLSTHPALSYAGLVVCGLGASLHFPLALSGLIAGAGGRADLAAAASPIWAGAAIAAGPLALGALADGFGTWKAFLLVPVLIGLAVAGVLSSSRRS</sequence>
<feature type="transmembrane region" description="Helical" evidence="7">
    <location>
        <begin position="44"/>
        <end position="67"/>
    </location>
</feature>
<comment type="subcellular location">
    <subcellularLocation>
        <location evidence="1">Cell membrane</location>
        <topology evidence="1">Multi-pass membrane protein</topology>
    </subcellularLocation>
</comment>
<keyword evidence="10" id="KW-1185">Reference proteome</keyword>
<evidence type="ECO:0000313" key="10">
    <source>
        <dbReference type="Proteomes" id="UP001500064"/>
    </source>
</evidence>
<evidence type="ECO:0000256" key="3">
    <source>
        <dbReference type="ARBA" id="ARBA00022448"/>
    </source>
</evidence>
<keyword evidence="6 7" id="KW-0472">Membrane</keyword>
<evidence type="ECO:0000259" key="8">
    <source>
        <dbReference type="PROSITE" id="PS50850"/>
    </source>
</evidence>
<evidence type="ECO:0000256" key="6">
    <source>
        <dbReference type="ARBA" id="ARBA00023136"/>
    </source>
</evidence>
<feature type="transmembrane region" description="Helical" evidence="7">
    <location>
        <begin position="366"/>
        <end position="384"/>
    </location>
</feature>
<feature type="domain" description="Major facilitator superfamily (MFS) profile" evidence="8">
    <location>
        <begin position="1"/>
        <end position="390"/>
    </location>
</feature>
<feature type="transmembrane region" description="Helical" evidence="7">
    <location>
        <begin position="336"/>
        <end position="360"/>
    </location>
</feature>
<feature type="transmembrane region" description="Helical" evidence="7">
    <location>
        <begin position="303"/>
        <end position="329"/>
    </location>
</feature>
<protein>
    <recommendedName>
        <fullName evidence="8">Major facilitator superfamily (MFS) profile domain-containing protein</fullName>
    </recommendedName>
</protein>
<feature type="transmembrane region" description="Helical" evidence="7">
    <location>
        <begin position="165"/>
        <end position="183"/>
    </location>
</feature>
<evidence type="ECO:0000256" key="4">
    <source>
        <dbReference type="ARBA" id="ARBA00022692"/>
    </source>
</evidence>
<dbReference type="InterPro" id="IPR051788">
    <property type="entry name" value="MFS_Transporter"/>
</dbReference>
<dbReference type="RefSeq" id="WP_346111273.1">
    <property type="nucleotide sequence ID" value="NZ_BAAAMU010000072.1"/>
</dbReference>
<feature type="transmembrane region" description="Helical" evidence="7">
    <location>
        <begin position="247"/>
        <end position="266"/>
    </location>
</feature>
<keyword evidence="4 7" id="KW-0812">Transmembrane</keyword>
<comment type="similarity">
    <text evidence="2">Belongs to the major facilitator superfamily.</text>
</comment>
<accession>A0ABN2G3S6</accession>
<comment type="caution">
    <text evidence="9">The sequence shown here is derived from an EMBL/GenBank/DDBJ whole genome shotgun (WGS) entry which is preliminary data.</text>
</comment>
<keyword evidence="5 7" id="KW-1133">Transmembrane helix</keyword>